<dbReference type="GO" id="GO:0016706">
    <property type="term" value="F:2-oxoglutarate-dependent dioxygenase activity"/>
    <property type="evidence" value="ECO:0007669"/>
    <property type="project" value="TreeGrafter"/>
</dbReference>
<feature type="domain" description="Fe2OG dioxygenase" evidence="2">
    <location>
        <begin position="147"/>
        <end position="262"/>
    </location>
</feature>
<dbReference type="PANTHER" id="PTHR21052">
    <property type="entry name" value="SPERMATOGENESIS ASSOCIATED 11-RELATED"/>
    <property type="match status" value="1"/>
</dbReference>
<dbReference type="GO" id="GO:0006631">
    <property type="term" value="P:fatty acid metabolic process"/>
    <property type="evidence" value="ECO:0007669"/>
    <property type="project" value="TreeGrafter"/>
</dbReference>
<evidence type="ECO:0000313" key="4">
    <source>
        <dbReference type="Proteomes" id="UP000620104"/>
    </source>
</evidence>
<dbReference type="GO" id="GO:0005759">
    <property type="term" value="C:mitochondrial matrix"/>
    <property type="evidence" value="ECO:0007669"/>
    <property type="project" value="TreeGrafter"/>
</dbReference>
<accession>A0A8H3YF05</accession>
<dbReference type="InterPro" id="IPR032870">
    <property type="entry name" value="ALKBH7-like"/>
</dbReference>
<proteinExistence type="predicted"/>
<dbReference type="PROSITE" id="PS51471">
    <property type="entry name" value="FE2OG_OXY"/>
    <property type="match status" value="1"/>
</dbReference>
<evidence type="ECO:0000313" key="3">
    <source>
        <dbReference type="EMBL" id="GHJ87069.1"/>
    </source>
</evidence>
<evidence type="ECO:0000256" key="1">
    <source>
        <dbReference type="SAM" id="MobiDB-lite"/>
    </source>
</evidence>
<dbReference type="Gene3D" id="2.60.120.590">
    <property type="entry name" value="Alpha-ketoglutarate-dependent dioxygenase AlkB-like"/>
    <property type="match status" value="1"/>
</dbReference>
<dbReference type="EMBL" id="BLZA01000021">
    <property type="protein sequence ID" value="GHJ87069.1"/>
    <property type="molecule type" value="Genomic_DNA"/>
</dbReference>
<gene>
    <name evidence="3" type="ORF">NliqN6_3471</name>
</gene>
<dbReference type="SUPFAM" id="SSF51197">
    <property type="entry name" value="Clavaminate synthase-like"/>
    <property type="match status" value="1"/>
</dbReference>
<dbReference type="InterPro" id="IPR027450">
    <property type="entry name" value="AlkB-like"/>
</dbReference>
<sequence length="269" mass="29035">MKTESKPHDAYDGSGFTTRDDMDDESLFGSSLSSGPASLLEPNLSLEGAPARANLPASISPPPISGLYVFPGILPETTSSDLLQEIAKSDIFCGGQRNQAMLFSSGKASTTAFPTYLQNLCFLLEDLLASRLPSSTTSTLFHPSFADASSRQIILNLYRPGEGISPHINLTGRYADGIIGVCLGSGCVMDFENHDGGLVSTDMASKYSVYMPARTVYCLAGDARWKWNHGIASRDRDLVEDSGKISTILRDVRISITLRWMKPGAEVLK</sequence>
<evidence type="ECO:0000259" key="2">
    <source>
        <dbReference type="PROSITE" id="PS51471"/>
    </source>
</evidence>
<dbReference type="InterPro" id="IPR005123">
    <property type="entry name" value="Oxoglu/Fe-dep_dioxygenase_dom"/>
</dbReference>
<feature type="region of interest" description="Disordered" evidence="1">
    <location>
        <begin position="1"/>
        <end position="34"/>
    </location>
</feature>
<name>A0A8H3YF05_9TREE</name>
<dbReference type="AlphaFoldDB" id="A0A8H3YF05"/>
<dbReference type="GO" id="GO:0006974">
    <property type="term" value="P:DNA damage response"/>
    <property type="evidence" value="ECO:0007669"/>
    <property type="project" value="InterPro"/>
</dbReference>
<keyword evidence="4" id="KW-1185">Reference proteome</keyword>
<dbReference type="Pfam" id="PF13532">
    <property type="entry name" value="2OG-FeII_Oxy_2"/>
    <property type="match status" value="1"/>
</dbReference>
<organism evidence="3 4">
    <name type="scientific">Naganishia liquefaciens</name>
    <dbReference type="NCBI Taxonomy" id="104408"/>
    <lineage>
        <taxon>Eukaryota</taxon>
        <taxon>Fungi</taxon>
        <taxon>Dikarya</taxon>
        <taxon>Basidiomycota</taxon>
        <taxon>Agaricomycotina</taxon>
        <taxon>Tremellomycetes</taxon>
        <taxon>Filobasidiales</taxon>
        <taxon>Filobasidiaceae</taxon>
        <taxon>Naganishia</taxon>
    </lineage>
</organism>
<protein>
    <recommendedName>
        <fullName evidence="2">Fe2OG dioxygenase domain-containing protein</fullName>
    </recommendedName>
</protein>
<reference evidence="3" key="1">
    <citation type="submission" date="2020-07" db="EMBL/GenBank/DDBJ databases">
        <title>Draft Genome Sequence of a Deep-Sea Yeast, Naganishia (Cryptococcus) liquefaciens strain N6.</title>
        <authorList>
            <person name="Han Y.W."/>
            <person name="Kajitani R."/>
            <person name="Morimoto H."/>
            <person name="Parhat M."/>
            <person name="Tsubouchi H."/>
            <person name="Bakenova O."/>
            <person name="Ogata M."/>
            <person name="Argunhan B."/>
            <person name="Aoki R."/>
            <person name="Kajiwara S."/>
            <person name="Itoh T."/>
            <person name="Iwasaki H."/>
        </authorList>
    </citation>
    <scope>NUCLEOTIDE SEQUENCE</scope>
    <source>
        <strain evidence="3">N6</strain>
    </source>
</reference>
<dbReference type="OrthoDB" id="412814at2759"/>
<dbReference type="InterPro" id="IPR037151">
    <property type="entry name" value="AlkB-like_sf"/>
</dbReference>
<dbReference type="Proteomes" id="UP000620104">
    <property type="component" value="Unassembled WGS sequence"/>
</dbReference>
<feature type="compositionally biased region" description="Basic and acidic residues" evidence="1">
    <location>
        <begin position="1"/>
        <end position="11"/>
    </location>
</feature>
<comment type="caution">
    <text evidence="3">The sequence shown here is derived from an EMBL/GenBank/DDBJ whole genome shotgun (WGS) entry which is preliminary data.</text>
</comment>
<dbReference type="PANTHER" id="PTHR21052:SF0">
    <property type="entry name" value="ALPHA-KETOGLUTARATE-DEPENDENT DIOXYGENASE ALKB HOMOLOG 7, MITOCHONDRIAL"/>
    <property type="match status" value="1"/>
</dbReference>